<dbReference type="Gene3D" id="2.60.120.260">
    <property type="entry name" value="Galactose-binding domain-like"/>
    <property type="match status" value="1"/>
</dbReference>
<dbReference type="InterPro" id="IPR017853">
    <property type="entry name" value="GH"/>
</dbReference>
<accession>B8IJR0</accession>
<dbReference type="Pfam" id="PF22848">
    <property type="entry name" value="ASD1_dom"/>
    <property type="match status" value="1"/>
</dbReference>
<dbReference type="RefSeq" id="WP_015929777.1">
    <property type="nucleotide sequence ID" value="NC_011894.1"/>
</dbReference>
<dbReference type="OrthoDB" id="9758333at2"/>
<evidence type="ECO:0000259" key="3">
    <source>
        <dbReference type="Pfam" id="PF22848"/>
    </source>
</evidence>
<evidence type="ECO:0000313" key="5">
    <source>
        <dbReference type="Proteomes" id="UP000008207"/>
    </source>
</evidence>
<dbReference type="STRING" id="460265.Mnod_3179"/>
<gene>
    <name evidence="4" type="ordered locus">Mnod_3179</name>
</gene>
<dbReference type="GO" id="GO:0000272">
    <property type="term" value="P:polysaccharide catabolic process"/>
    <property type="evidence" value="ECO:0007669"/>
    <property type="project" value="TreeGrafter"/>
</dbReference>
<dbReference type="SUPFAM" id="SSF51445">
    <property type="entry name" value="(Trans)glycosidases"/>
    <property type="match status" value="1"/>
</dbReference>
<keyword evidence="5" id="KW-1185">Reference proteome</keyword>
<dbReference type="CAZy" id="GH51">
    <property type="family name" value="Glycoside Hydrolase Family 51"/>
</dbReference>
<dbReference type="EMBL" id="CP001349">
    <property type="protein sequence ID" value="ACL58108.1"/>
    <property type="molecule type" value="Genomic_DNA"/>
</dbReference>
<feature type="chain" id="PRO_5002874131" evidence="2">
    <location>
        <begin position="25"/>
        <end position="704"/>
    </location>
</feature>
<dbReference type="InterPro" id="IPR013780">
    <property type="entry name" value="Glyco_hydro_b"/>
</dbReference>
<evidence type="ECO:0000313" key="4">
    <source>
        <dbReference type="EMBL" id="ACL58108.1"/>
    </source>
</evidence>
<reference evidence="4 5" key="1">
    <citation type="submission" date="2009-01" db="EMBL/GenBank/DDBJ databases">
        <title>Complete sequence of chromosome of Methylobacterium nodulans ORS 2060.</title>
        <authorList>
            <consortium name="US DOE Joint Genome Institute"/>
            <person name="Lucas S."/>
            <person name="Copeland A."/>
            <person name="Lapidus A."/>
            <person name="Glavina del Rio T."/>
            <person name="Dalin E."/>
            <person name="Tice H."/>
            <person name="Bruce D."/>
            <person name="Goodwin L."/>
            <person name="Pitluck S."/>
            <person name="Sims D."/>
            <person name="Brettin T."/>
            <person name="Detter J.C."/>
            <person name="Han C."/>
            <person name="Larimer F."/>
            <person name="Land M."/>
            <person name="Hauser L."/>
            <person name="Kyrpides N."/>
            <person name="Ivanova N."/>
            <person name="Marx C.J."/>
            <person name="Richardson P."/>
        </authorList>
    </citation>
    <scope>NUCLEOTIDE SEQUENCE [LARGE SCALE GENOMIC DNA]</scope>
    <source>
        <strain evidence="5">LMG 21967 / CNCM I-2342 / ORS 2060</strain>
    </source>
</reference>
<dbReference type="InterPro" id="IPR055235">
    <property type="entry name" value="ASD1_cat"/>
</dbReference>
<name>B8IJR0_METNO</name>
<sequence>MRRNRILAAGGALCAALLGLVLVAAQPAPGPHLANAGFEQAGSPPPGWTLDIQAADKGSVRQIRVAGAEGHALALSPNARNRGGDKPLGLGQVISATEFGGRPITLRARLGAEGGAAAVLGVAFLDQSGAAIGAPLILRAAAPPPLAVQSLRSGEPVPATAQQAIVFLVAEGQTGTAYFDEIVLVPEVTAAPSDTRSQPFAARVSLVPGEDLGPVRRDLFGTNVEWIRNAQGLWNTATGSLDADMLALAKAAGVSVLRFPGGGWSDSYDWRNGVGPQATRPRARHAPGEPEESPNVVGTDEIIEAARRIGADLLITLNLGSGTPELAAEWARYIRARVSADSRPHITWELGNELYMEEDISRAQTDPQTYVKRARATIAAVRAVDPAARFYAIGLENFGRYRFNAHPGWNDTVLTSLAGEIDGLAIHNGYAPLLPGPGGGNAASVYRAMLAAPANMAANLVTTMRQLQAAQTGRRLTLAVTEWGPLFAVDPANRYFDHVKTLGSGLYAARVLNVLLRTPGVTEAEFFKLSDLLNAGWIGRKVGGGYAATPALEVLRLYATNLAGRLIGTRVDGPTFSGGPIGFVDRVEAAPTVDAVASLTEAGDLAVLLSNASLDAPAEIDLALDQPRAGSVEILTGPSPDASRGTGMISVPGLSFAPTASFGAPRPHGRDEITLATQPVAPGARLHLVLPPVSVAALRLVPAR</sequence>
<dbReference type="Gene3D" id="2.60.40.1180">
    <property type="entry name" value="Golgi alpha-mannosidase II"/>
    <property type="match status" value="1"/>
</dbReference>
<dbReference type="Proteomes" id="UP000008207">
    <property type="component" value="Chromosome"/>
</dbReference>
<dbReference type="KEGG" id="mno:Mnod_3179"/>
<dbReference type="AlphaFoldDB" id="B8IJR0"/>
<dbReference type="eggNOG" id="COG3534">
    <property type="taxonomic scope" value="Bacteria"/>
</dbReference>
<dbReference type="PANTHER" id="PTHR43576">
    <property type="entry name" value="ALPHA-L-ARABINOFURANOSIDASE C-RELATED"/>
    <property type="match status" value="1"/>
</dbReference>
<keyword evidence="2" id="KW-0732">Signal</keyword>
<evidence type="ECO:0000256" key="2">
    <source>
        <dbReference type="SAM" id="SignalP"/>
    </source>
</evidence>
<feature type="domain" description="Alpha-L-arabinofuranosidase 1 catalytic" evidence="3">
    <location>
        <begin position="254"/>
        <end position="321"/>
    </location>
</feature>
<feature type="signal peptide" evidence="2">
    <location>
        <begin position="1"/>
        <end position="24"/>
    </location>
</feature>
<proteinExistence type="predicted"/>
<feature type="region of interest" description="Disordered" evidence="1">
    <location>
        <begin position="272"/>
        <end position="295"/>
    </location>
</feature>
<dbReference type="Gene3D" id="3.20.20.80">
    <property type="entry name" value="Glycosidases"/>
    <property type="match status" value="1"/>
</dbReference>
<dbReference type="HOGENOM" id="CLU_391717_0_0_5"/>
<protein>
    <submittedName>
        <fullName evidence="4">Alpha-L-arabinofuranosidase-like protein</fullName>
    </submittedName>
</protein>
<organism evidence="4 5">
    <name type="scientific">Methylobacterium nodulans (strain LMG 21967 / CNCM I-2342 / ORS 2060)</name>
    <dbReference type="NCBI Taxonomy" id="460265"/>
    <lineage>
        <taxon>Bacteria</taxon>
        <taxon>Pseudomonadati</taxon>
        <taxon>Pseudomonadota</taxon>
        <taxon>Alphaproteobacteria</taxon>
        <taxon>Hyphomicrobiales</taxon>
        <taxon>Methylobacteriaceae</taxon>
        <taxon>Methylobacterium</taxon>
    </lineage>
</organism>
<evidence type="ECO:0000256" key="1">
    <source>
        <dbReference type="SAM" id="MobiDB-lite"/>
    </source>
</evidence>